<accession>A0AAD5RHN2</accession>
<gene>
    <name evidence="2" type="ORF">MKZ38_008287</name>
</gene>
<dbReference type="EMBL" id="JAKWBI020000571">
    <property type="protein sequence ID" value="KAJ2893750.1"/>
    <property type="molecule type" value="Genomic_DNA"/>
</dbReference>
<comment type="similarity">
    <text evidence="1">Belongs to the CoA-transferase III family.</text>
</comment>
<organism evidence="2 3">
    <name type="scientific">Zalerion maritima</name>
    <dbReference type="NCBI Taxonomy" id="339359"/>
    <lineage>
        <taxon>Eukaryota</taxon>
        <taxon>Fungi</taxon>
        <taxon>Dikarya</taxon>
        <taxon>Ascomycota</taxon>
        <taxon>Pezizomycotina</taxon>
        <taxon>Sordariomycetes</taxon>
        <taxon>Lulworthiomycetidae</taxon>
        <taxon>Lulworthiales</taxon>
        <taxon>Lulworthiaceae</taxon>
        <taxon>Zalerion</taxon>
    </lineage>
</organism>
<dbReference type="Gene3D" id="3.40.50.10540">
    <property type="entry name" value="Crotonobetainyl-coa:carnitine coa-transferase, domain 1"/>
    <property type="match status" value="1"/>
</dbReference>
<dbReference type="GO" id="GO:0003824">
    <property type="term" value="F:catalytic activity"/>
    <property type="evidence" value="ECO:0007669"/>
    <property type="project" value="InterPro"/>
</dbReference>
<dbReference type="SUPFAM" id="SSF89796">
    <property type="entry name" value="CoA-transferase family III (CaiB/BaiF)"/>
    <property type="match status" value="2"/>
</dbReference>
<comment type="caution">
    <text evidence="2">The sequence shown here is derived from an EMBL/GenBank/DDBJ whole genome shotgun (WGS) entry which is preliminary data.</text>
</comment>
<dbReference type="PANTHER" id="PTHR48229:SF1">
    <property type="entry name" value="ALPHA METHYLACYL-COA RACEMASE-RELATED"/>
    <property type="match status" value="1"/>
</dbReference>
<evidence type="ECO:0000256" key="1">
    <source>
        <dbReference type="ARBA" id="ARBA00008383"/>
    </source>
</evidence>
<protein>
    <recommendedName>
        <fullName evidence="4">CAIB/BAIF family enzyme</fullName>
    </recommendedName>
</protein>
<dbReference type="Proteomes" id="UP001201980">
    <property type="component" value="Unassembled WGS sequence"/>
</dbReference>
<dbReference type="InterPro" id="IPR023606">
    <property type="entry name" value="CoA-Trfase_III_dom_1_sf"/>
</dbReference>
<evidence type="ECO:0000313" key="2">
    <source>
        <dbReference type="EMBL" id="KAJ2893750.1"/>
    </source>
</evidence>
<reference evidence="2" key="1">
    <citation type="submission" date="2022-07" db="EMBL/GenBank/DDBJ databases">
        <title>Draft genome sequence of Zalerion maritima ATCC 34329, a (micro)plastics degrading marine fungus.</title>
        <authorList>
            <person name="Paco A."/>
            <person name="Goncalves M.F.M."/>
            <person name="Rocha-Santos T.A.P."/>
            <person name="Alves A."/>
        </authorList>
    </citation>
    <scope>NUCLEOTIDE SEQUENCE</scope>
    <source>
        <strain evidence="2">ATCC 34329</strain>
    </source>
</reference>
<dbReference type="PANTHER" id="PTHR48229">
    <property type="entry name" value="CAIB/BAIF FAMILY ENZYME (AFU_ORTHOLOGUE AFUA_1G05360)-RELATED"/>
    <property type="match status" value="1"/>
</dbReference>
<dbReference type="InterPro" id="IPR052985">
    <property type="entry name" value="CoA-trans_III_biosynth/detox"/>
</dbReference>
<dbReference type="Pfam" id="PF02515">
    <property type="entry name" value="CoA_transf_3"/>
    <property type="match status" value="1"/>
</dbReference>
<evidence type="ECO:0000313" key="3">
    <source>
        <dbReference type="Proteomes" id="UP001201980"/>
    </source>
</evidence>
<dbReference type="InterPro" id="IPR003673">
    <property type="entry name" value="CoA-Trfase_fam_III"/>
</dbReference>
<sequence length="560" mass="61354">MASTSYSVLDEAERVFRGVLLDDERLGLPPKVREAADKTRFNVNAIQFPHLPSPLKWTESSAALWALAATFGNAIAQERFGIVQGVTVNTDIAGLFLASSALARVDGKPLSDPGLAERCQKYDLGRMGNMWRRLCTNVYPTKDGRWFHLHGGMNADKSLAMLGLPKDRPDLTSFENVVRVFSDTVSKLDSEWLDTEANEHWRQAGVICLTPDEFAASEQGKATAPDPLFLMEQSDTDVLPPVPYPDVENDKRRPLEGLKLLDLSRVIAAPTIAKLAALFGATVVRVSCASQPDMGALLVDGNLGKRDVALDLKGEEGRAALRQLVGEADIVLDGYRPGALERLGFGANYLHATARRRGRGIVVVQENCYGWHGPLAGRSGWQQISDCVTGVSWLTGRFLGLDEPVVPALPNSDYQYGNPSSPHNRIVGLIGIMTAIDRRSLEGGNYTVDVSLTQYNQFLISLGEYPRQVQQDLRELHSGFSPRHYDDMMSLVGKALVSMKTATPRLFQPQYFGSIGSNFGNGGARGKLTYLLPAATYETTKLGYDVGSCFLGMYEPVWPQ</sequence>
<evidence type="ECO:0008006" key="4">
    <source>
        <dbReference type="Google" id="ProtNLM"/>
    </source>
</evidence>
<dbReference type="AlphaFoldDB" id="A0AAD5RHN2"/>
<keyword evidence="3" id="KW-1185">Reference proteome</keyword>
<name>A0AAD5RHN2_9PEZI</name>
<proteinExistence type="inferred from homology"/>